<evidence type="ECO:0000313" key="2">
    <source>
        <dbReference type="EMBL" id="KAF2148541.1"/>
    </source>
</evidence>
<dbReference type="PANTHER" id="PTHR35910:SF1">
    <property type="entry name" value="2EXR DOMAIN-CONTAINING PROTEIN"/>
    <property type="match status" value="1"/>
</dbReference>
<organism evidence="2 3">
    <name type="scientific">Myriangium duriaei CBS 260.36</name>
    <dbReference type="NCBI Taxonomy" id="1168546"/>
    <lineage>
        <taxon>Eukaryota</taxon>
        <taxon>Fungi</taxon>
        <taxon>Dikarya</taxon>
        <taxon>Ascomycota</taxon>
        <taxon>Pezizomycotina</taxon>
        <taxon>Dothideomycetes</taxon>
        <taxon>Dothideomycetidae</taxon>
        <taxon>Myriangiales</taxon>
        <taxon>Myriangiaceae</taxon>
        <taxon>Myriangium</taxon>
    </lineage>
</organism>
<dbReference type="EMBL" id="ML996093">
    <property type="protein sequence ID" value="KAF2148541.1"/>
    <property type="molecule type" value="Genomic_DNA"/>
</dbReference>
<comment type="caution">
    <text evidence="2">The sequence shown here is derived from an EMBL/GenBank/DDBJ whole genome shotgun (WGS) entry which is preliminary data.</text>
</comment>
<dbReference type="InterPro" id="IPR045518">
    <property type="entry name" value="2EXR"/>
</dbReference>
<dbReference type="PANTHER" id="PTHR35910">
    <property type="entry name" value="2EXR DOMAIN-CONTAINING PROTEIN"/>
    <property type="match status" value="1"/>
</dbReference>
<keyword evidence="3" id="KW-1185">Reference proteome</keyword>
<protein>
    <recommendedName>
        <fullName evidence="1">2EXR domain-containing protein</fullName>
    </recommendedName>
</protein>
<dbReference type="Pfam" id="PF20150">
    <property type="entry name" value="2EXR"/>
    <property type="match status" value="1"/>
</dbReference>
<accession>A0A9P4MI63</accession>
<name>A0A9P4MI63_9PEZI</name>
<evidence type="ECO:0000313" key="3">
    <source>
        <dbReference type="Proteomes" id="UP000799439"/>
    </source>
</evidence>
<gene>
    <name evidence="2" type="ORF">K461DRAFT_272020</name>
</gene>
<proteinExistence type="predicted"/>
<evidence type="ECO:0000259" key="1">
    <source>
        <dbReference type="Pfam" id="PF20150"/>
    </source>
</evidence>
<reference evidence="2" key="1">
    <citation type="journal article" date="2020" name="Stud. Mycol.">
        <title>101 Dothideomycetes genomes: a test case for predicting lifestyles and emergence of pathogens.</title>
        <authorList>
            <person name="Haridas S."/>
            <person name="Albert R."/>
            <person name="Binder M."/>
            <person name="Bloem J."/>
            <person name="Labutti K."/>
            <person name="Salamov A."/>
            <person name="Andreopoulos B."/>
            <person name="Baker S."/>
            <person name="Barry K."/>
            <person name="Bills G."/>
            <person name="Bluhm B."/>
            <person name="Cannon C."/>
            <person name="Castanera R."/>
            <person name="Culley D."/>
            <person name="Daum C."/>
            <person name="Ezra D."/>
            <person name="Gonzalez J."/>
            <person name="Henrissat B."/>
            <person name="Kuo A."/>
            <person name="Liang C."/>
            <person name="Lipzen A."/>
            <person name="Lutzoni F."/>
            <person name="Magnuson J."/>
            <person name="Mondo S."/>
            <person name="Nolan M."/>
            <person name="Ohm R."/>
            <person name="Pangilinan J."/>
            <person name="Park H.-J."/>
            <person name="Ramirez L."/>
            <person name="Alfaro M."/>
            <person name="Sun H."/>
            <person name="Tritt A."/>
            <person name="Yoshinaga Y."/>
            <person name="Zwiers L.-H."/>
            <person name="Turgeon B."/>
            <person name="Goodwin S."/>
            <person name="Spatafora J."/>
            <person name="Crous P."/>
            <person name="Grigoriev I."/>
        </authorList>
    </citation>
    <scope>NUCLEOTIDE SEQUENCE</scope>
    <source>
        <strain evidence="2">CBS 260.36</strain>
    </source>
</reference>
<feature type="domain" description="2EXR" evidence="1">
    <location>
        <begin position="12"/>
        <end position="113"/>
    </location>
</feature>
<dbReference type="AlphaFoldDB" id="A0A9P4MI63"/>
<sequence length="266" mass="30150">MANAPPPSSRTFHPFPRLPAELRLEIWKCCIPTPGPCLYANPIFDTGFAATYIQQGRGPDPIDTSQWQITCPVPIAAQACQEATAAILRRTQIGAEGRKRLVVRAFDPDRDIIYMRFPEWTIMVHDRVTGRTALGMAVAVSEESFVDNPTVMATQLRHIGAIYVVDNRIPVLLGGCREIKAEHMAGWRWNRGERRFDYTAGVNEADLPRGDKRPFYERMNEAVQNLKYHSVLGTYLDTVDNVEVSQLAVVLKPSEQSRWRRRDVKN</sequence>
<dbReference type="Proteomes" id="UP000799439">
    <property type="component" value="Unassembled WGS sequence"/>
</dbReference>
<dbReference type="OrthoDB" id="3473305at2759"/>